<keyword evidence="1" id="KW-0472">Membrane</keyword>
<dbReference type="KEGG" id="crw:CROST_008210"/>
<dbReference type="InterPro" id="IPR021260">
    <property type="entry name" value="Amj"/>
</dbReference>
<keyword evidence="1" id="KW-1133">Transmembrane helix</keyword>
<feature type="transmembrane region" description="Helical" evidence="1">
    <location>
        <begin position="6"/>
        <end position="23"/>
    </location>
</feature>
<feature type="transmembrane region" description="Helical" evidence="1">
    <location>
        <begin position="155"/>
        <end position="177"/>
    </location>
</feature>
<keyword evidence="1" id="KW-0961">Cell wall biogenesis/degradation</keyword>
<evidence type="ECO:0000313" key="3">
    <source>
        <dbReference type="Proteomes" id="UP000190951"/>
    </source>
</evidence>
<dbReference type="GO" id="GO:0015648">
    <property type="term" value="F:lipid-linked peptidoglycan transporter activity"/>
    <property type="evidence" value="ECO:0007669"/>
    <property type="project" value="UniProtKB-UniRule"/>
</dbReference>
<feature type="transmembrane region" description="Helical" evidence="1">
    <location>
        <begin position="35"/>
        <end position="53"/>
    </location>
</feature>
<dbReference type="EMBL" id="CP096983">
    <property type="protein sequence ID" value="URZ10113.1"/>
    <property type="molecule type" value="Genomic_DNA"/>
</dbReference>
<feature type="transmembrane region" description="Helical" evidence="1">
    <location>
        <begin position="239"/>
        <end position="260"/>
    </location>
</feature>
<comment type="function">
    <text evidence="1">Involved in peptidoglycan biosynthesis. Transports lipid-linked peptidoglycan precursors from the inner to the outer leaflet of the cytoplasmic membrane.</text>
</comment>
<organism evidence="2 3">
    <name type="scientific">Clostridium felsineum</name>
    <dbReference type="NCBI Taxonomy" id="36839"/>
    <lineage>
        <taxon>Bacteria</taxon>
        <taxon>Bacillati</taxon>
        <taxon>Bacillota</taxon>
        <taxon>Clostridia</taxon>
        <taxon>Eubacteriales</taxon>
        <taxon>Clostridiaceae</taxon>
        <taxon>Clostridium</taxon>
    </lineage>
</organism>
<comment type="subcellular location">
    <subcellularLocation>
        <location evidence="1">Cell membrane</location>
        <topology evidence="1">Multi-pass membrane protein</topology>
    </subcellularLocation>
</comment>
<dbReference type="HAMAP" id="MF_02077">
    <property type="entry name" value="Amj_flippase"/>
    <property type="match status" value="1"/>
</dbReference>
<dbReference type="GO" id="GO:0071555">
    <property type="term" value="P:cell wall organization"/>
    <property type="evidence" value="ECO:0007669"/>
    <property type="project" value="UniProtKB-KW"/>
</dbReference>
<name>A0A1S8L8G1_9CLOT</name>
<keyword evidence="1" id="KW-0812">Transmembrane</keyword>
<keyword evidence="1" id="KW-0813">Transport</keyword>
<evidence type="ECO:0000313" key="2">
    <source>
        <dbReference type="EMBL" id="URZ10113.1"/>
    </source>
</evidence>
<proteinExistence type="inferred from homology"/>
<dbReference type="GO" id="GO:0005886">
    <property type="term" value="C:plasma membrane"/>
    <property type="evidence" value="ECO:0007669"/>
    <property type="project" value="UniProtKB-SubCell"/>
</dbReference>
<dbReference type="AlphaFoldDB" id="A0A1S8L8G1"/>
<dbReference type="GO" id="GO:0009252">
    <property type="term" value="P:peptidoglycan biosynthetic process"/>
    <property type="evidence" value="ECO:0007669"/>
    <property type="project" value="UniProtKB-UniRule"/>
</dbReference>
<gene>
    <name evidence="1 2" type="primary">amj</name>
    <name evidence="2" type="ORF">CROST_008210</name>
</gene>
<dbReference type="GO" id="GO:0008360">
    <property type="term" value="P:regulation of cell shape"/>
    <property type="evidence" value="ECO:0007669"/>
    <property type="project" value="UniProtKB-KW"/>
</dbReference>
<comment type="similarity">
    <text evidence="1">Belongs to the Amj family.</text>
</comment>
<comment type="pathway">
    <text evidence="1">Cell wall biogenesis; peptidoglycan biosynthesis.</text>
</comment>
<keyword evidence="1" id="KW-0573">Peptidoglycan synthesis</keyword>
<evidence type="ECO:0000256" key="1">
    <source>
        <dbReference type="HAMAP-Rule" id="MF_02077"/>
    </source>
</evidence>
<dbReference type="STRING" id="84029.CROST_17060"/>
<feature type="transmembrane region" description="Helical" evidence="1">
    <location>
        <begin position="197"/>
        <end position="218"/>
    </location>
</feature>
<keyword evidence="3" id="KW-1185">Reference proteome</keyword>
<dbReference type="Proteomes" id="UP000190951">
    <property type="component" value="Chromosome"/>
</dbReference>
<sequence>MSIQILLILIFNFIITLIGTLAYSTRLVGVRTGKIAISFTVFNILTLISRTAVTFQEPLLTNYAEKNLYSSNLLNVFNIIILVSGIASVLGVILIPTFQRMFSKGVLFFSVEKSIPKLIVHSITRRGIRSMKQCAVLPSKESVKKIDYRRLPRKIVLYNFISVAVLTVGALAPIYAFKMVPNLRATCVTLSSVVNGIAQILMTIFIDPAMCIMTEEVIEKKCREEDFKNCVTAMALSKVAGTFTAIILLIPASFIIVYAAKGVDFISRI</sequence>
<dbReference type="Pfam" id="PF10997">
    <property type="entry name" value="Amj"/>
    <property type="match status" value="1"/>
</dbReference>
<reference evidence="2 3" key="1">
    <citation type="submission" date="2022-04" db="EMBL/GenBank/DDBJ databases">
        <title>Genome sequence of C. roseum typestrain.</title>
        <authorList>
            <person name="Poehlein A."/>
            <person name="Schoch T."/>
            <person name="Duerre P."/>
            <person name="Daniel R."/>
        </authorList>
    </citation>
    <scope>NUCLEOTIDE SEQUENCE [LARGE SCALE GENOMIC DNA]</scope>
    <source>
        <strain evidence="2 3">DSM 7320</strain>
    </source>
</reference>
<dbReference type="RefSeq" id="WP_077834581.1">
    <property type="nucleotide sequence ID" value="NZ_CP096983.1"/>
</dbReference>
<protein>
    <recommendedName>
        <fullName evidence="1">Lipid II flippase Amj</fullName>
    </recommendedName>
</protein>
<accession>A0A1S8L8G1</accession>
<feature type="transmembrane region" description="Helical" evidence="1">
    <location>
        <begin position="73"/>
        <end position="95"/>
    </location>
</feature>
<keyword evidence="1" id="KW-1003">Cell membrane</keyword>
<keyword evidence="1" id="KW-0133">Cell shape</keyword>